<dbReference type="InterPro" id="IPR029787">
    <property type="entry name" value="Nucleotide_cyclase"/>
</dbReference>
<dbReference type="PROSITE" id="PS50110">
    <property type="entry name" value="RESPONSE_REGULATORY"/>
    <property type="match status" value="1"/>
</dbReference>
<organism evidence="5 6">
    <name type="scientific">Faecalibacillus faecis</name>
    <dbReference type="NCBI Taxonomy" id="1982628"/>
    <lineage>
        <taxon>Bacteria</taxon>
        <taxon>Bacillati</taxon>
        <taxon>Bacillota</taxon>
        <taxon>Erysipelotrichia</taxon>
        <taxon>Erysipelotrichales</taxon>
        <taxon>Coprobacillaceae</taxon>
        <taxon>Faecalibacillus</taxon>
    </lineage>
</organism>
<evidence type="ECO:0000259" key="4">
    <source>
        <dbReference type="PROSITE" id="PS50887"/>
    </source>
</evidence>
<dbReference type="Gene3D" id="3.40.50.2300">
    <property type="match status" value="1"/>
</dbReference>
<dbReference type="EMBL" id="PYLP01000034">
    <property type="protein sequence ID" value="PST35489.1"/>
    <property type="molecule type" value="Genomic_DNA"/>
</dbReference>
<dbReference type="PANTHER" id="PTHR44591:SF3">
    <property type="entry name" value="RESPONSE REGULATORY DOMAIN-CONTAINING PROTEIN"/>
    <property type="match status" value="1"/>
</dbReference>
<proteinExistence type="predicted"/>
<protein>
    <recommendedName>
        <fullName evidence="7">Response regulator</fullName>
    </recommendedName>
</protein>
<dbReference type="Pfam" id="PF00072">
    <property type="entry name" value="Response_reg"/>
    <property type="match status" value="1"/>
</dbReference>
<feature type="domain" description="Response regulatory" evidence="3">
    <location>
        <begin position="5"/>
        <end position="120"/>
    </location>
</feature>
<sequence length="286" mass="33545">MMMMKLLLVEDATIYLILLQKLLENDFQITLSKNIADAKEIIGDQDYQFDVMLIDLITEGAMDLIRQIKKNKRLAPIPIVALTASDNPKDLIQAFDYGVYDCIQKPIYEEVVLRRVKNAANNYLRLKEINQLRESILNNQQIDELTKIYNLDTAKWLINEKLNENKNGTKILFLFHLKGLKETYLQEGKMRGDSLVKEISDFISMNFRNIDILGRVQEDEFICFVNHLMSKELANLRKEEMLRLFSQKKLSDISENIELEIGFYETNHESTYENMYQEAKKQIKET</sequence>
<dbReference type="PANTHER" id="PTHR44591">
    <property type="entry name" value="STRESS RESPONSE REGULATOR PROTEIN 1"/>
    <property type="match status" value="1"/>
</dbReference>
<dbReference type="InterPro" id="IPR043128">
    <property type="entry name" value="Rev_trsase/Diguanyl_cyclase"/>
</dbReference>
<dbReference type="PROSITE" id="PS50887">
    <property type="entry name" value="GGDEF"/>
    <property type="match status" value="1"/>
</dbReference>
<evidence type="ECO:0000256" key="1">
    <source>
        <dbReference type="ARBA" id="ARBA00022553"/>
    </source>
</evidence>
<dbReference type="GO" id="GO:0000160">
    <property type="term" value="P:phosphorelay signal transduction system"/>
    <property type="evidence" value="ECO:0007669"/>
    <property type="project" value="InterPro"/>
</dbReference>
<dbReference type="InterPro" id="IPR000160">
    <property type="entry name" value="GGDEF_dom"/>
</dbReference>
<dbReference type="AlphaFoldDB" id="A0A2T3FJN5"/>
<gene>
    <name evidence="5" type="ORF">C7U55_12980</name>
</gene>
<dbReference type="SUPFAM" id="SSF55073">
    <property type="entry name" value="Nucleotide cyclase"/>
    <property type="match status" value="1"/>
</dbReference>
<dbReference type="SMART" id="SM00448">
    <property type="entry name" value="REC"/>
    <property type="match status" value="1"/>
</dbReference>
<dbReference type="Gene3D" id="3.30.70.270">
    <property type="match status" value="1"/>
</dbReference>
<dbReference type="InterPro" id="IPR050595">
    <property type="entry name" value="Bact_response_regulator"/>
</dbReference>
<evidence type="ECO:0008006" key="7">
    <source>
        <dbReference type="Google" id="ProtNLM"/>
    </source>
</evidence>
<feature type="domain" description="GGDEF" evidence="4">
    <location>
        <begin position="168"/>
        <end position="286"/>
    </location>
</feature>
<dbReference type="SUPFAM" id="SSF52172">
    <property type="entry name" value="CheY-like"/>
    <property type="match status" value="1"/>
</dbReference>
<evidence type="ECO:0000313" key="5">
    <source>
        <dbReference type="EMBL" id="PST35489.1"/>
    </source>
</evidence>
<evidence type="ECO:0000256" key="2">
    <source>
        <dbReference type="PROSITE-ProRule" id="PRU00169"/>
    </source>
</evidence>
<dbReference type="SMART" id="SM00267">
    <property type="entry name" value="GGDEF"/>
    <property type="match status" value="1"/>
</dbReference>
<name>A0A2T3FJN5_9FIRM</name>
<keyword evidence="1 2" id="KW-0597">Phosphoprotein</keyword>
<evidence type="ECO:0000313" key="6">
    <source>
        <dbReference type="Proteomes" id="UP000241201"/>
    </source>
</evidence>
<reference evidence="6" key="1">
    <citation type="submission" date="2018-03" db="EMBL/GenBank/DDBJ databases">
        <title>Lachnoclostridium SNUG30370 gen.nov., sp.nov., isolated from human faeces.</title>
        <authorList>
            <person name="Seo B."/>
            <person name="Jeon K."/>
            <person name="Ko G."/>
        </authorList>
    </citation>
    <scope>NUCLEOTIDE SEQUENCE [LARGE SCALE GENOMIC DNA]</scope>
    <source>
        <strain evidence="6">SNUG30370</strain>
    </source>
</reference>
<keyword evidence="6" id="KW-1185">Reference proteome</keyword>
<dbReference type="Pfam" id="PF00990">
    <property type="entry name" value="GGDEF"/>
    <property type="match status" value="1"/>
</dbReference>
<evidence type="ECO:0000259" key="3">
    <source>
        <dbReference type="PROSITE" id="PS50110"/>
    </source>
</evidence>
<dbReference type="InterPro" id="IPR001789">
    <property type="entry name" value="Sig_transdc_resp-reg_receiver"/>
</dbReference>
<accession>A0A2T3FJN5</accession>
<comment type="caution">
    <text evidence="5">The sequence shown here is derived from an EMBL/GenBank/DDBJ whole genome shotgun (WGS) entry which is preliminary data.</text>
</comment>
<dbReference type="Proteomes" id="UP000241201">
    <property type="component" value="Unassembled WGS sequence"/>
</dbReference>
<dbReference type="InterPro" id="IPR011006">
    <property type="entry name" value="CheY-like_superfamily"/>
</dbReference>
<feature type="modified residue" description="4-aspartylphosphate" evidence="2">
    <location>
        <position position="55"/>
    </location>
</feature>